<dbReference type="GO" id="GO:0046872">
    <property type="term" value="F:metal ion binding"/>
    <property type="evidence" value="ECO:0007669"/>
    <property type="project" value="UniProtKB-KW"/>
</dbReference>
<dbReference type="GO" id="GO:0008237">
    <property type="term" value="F:metallopeptidase activity"/>
    <property type="evidence" value="ECO:0007669"/>
    <property type="project" value="UniProtKB-KW"/>
</dbReference>
<dbReference type="PIRSF" id="PIRSF012702">
    <property type="entry name" value="UCP012702"/>
    <property type="match status" value="1"/>
</dbReference>
<evidence type="ECO:0000256" key="1">
    <source>
        <dbReference type="PIRNR" id="PIRNR012702"/>
    </source>
</evidence>
<keyword evidence="1" id="KW-0645">Protease</keyword>
<evidence type="ECO:0000313" key="5">
    <source>
        <dbReference type="EMBL" id="KAA2244195.1"/>
    </source>
</evidence>
<dbReference type="InterPro" id="IPR010799">
    <property type="entry name" value="MlrC_C"/>
</dbReference>
<dbReference type="RefSeq" id="WP_149815100.1">
    <property type="nucleotide sequence ID" value="NZ_VUOA01000003.1"/>
</dbReference>
<proteinExistence type="inferred from homology"/>
<sequence length="495" mass="52103">MGLRIAVGGFLHETNTFVARPTAWRDFVEAGPWPTVTRGEAIPDTFRGLNLGISHVIAAAQAAGHEVVPLAWGCAMPGGRVEDEAFDRMSAWLAEDLARARADVVYLELHGAMVTQSHDDGEGELLRRMRAVVGEGVPILVSLDLHGNISPAMVGLADFASSYRTYPHIDWGAAGGRCMAWLDRVLAWGGRPARATRQAPYLVPVTTGCTLTEPSGGLYRALEAIEAETGVHLSLNMGFPPADIPDVGPTVLAYGADQASVDAAADRLFGLLLAAEGDFAAHRPLPAEEAVAEAMRIAASGARRPVVLADTQDNPGAGAPSSTTGLIRELLRQGAERAVLGIVHDPLAARLAHEAGPGGTVDRLGGGGEGPGQEPVAGPWTVAALSKGRFRGTSPMLRAAETEMGPTALLRRDGVEVLVATIRQQPIHREVFTHLGVDLGSRAIVALKSSAHFRSGYQEIAERVIVTLSPGVNPEDPASFPFTKARPGLRLRPGG</sequence>
<dbReference type="GO" id="GO:0006508">
    <property type="term" value="P:proteolysis"/>
    <property type="evidence" value="ECO:0007669"/>
    <property type="project" value="UniProtKB-KW"/>
</dbReference>
<reference evidence="5 6" key="1">
    <citation type="submission" date="2019-09" db="EMBL/GenBank/DDBJ databases">
        <title>Salinarimonas rosea gen. nov., sp. nov., a new member of the a-2 subgroup of the Proteobacteria.</title>
        <authorList>
            <person name="Liu J."/>
        </authorList>
    </citation>
    <scope>NUCLEOTIDE SEQUENCE [LARGE SCALE GENOMIC DNA]</scope>
    <source>
        <strain evidence="5 6">BN140002</strain>
    </source>
</reference>
<evidence type="ECO:0000256" key="2">
    <source>
        <dbReference type="SAM" id="MobiDB-lite"/>
    </source>
</evidence>
<evidence type="ECO:0000259" key="4">
    <source>
        <dbReference type="Pfam" id="PF07364"/>
    </source>
</evidence>
<comment type="function">
    <text evidence="1">Involved in peptidolytic degradation of cyclic heptapeptide hepatotoxin microcystin (MC).</text>
</comment>
<dbReference type="Pfam" id="PF07171">
    <property type="entry name" value="MlrC_C"/>
    <property type="match status" value="1"/>
</dbReference>
<comment type="similarity">
    <text evidence="1">Belongs to the peptidase M81 family.</text>
</comment>
<organism evidence="5 6">
    <name type="scientific">Salinarimonas soli</name>
    <dbReference type="NCBI Taxonomy" id="1638099"/>
    <lineage>
        <taxon>Bacteria</taxon>
        <taxon>Pseudomonadati</taxon>
        <taxon>Pseudomonadota</taxon>
        <taxon>Alphaproteobacteria</taxon>
        <taxon>Hyphomicrobiales</taxon>
        <taxon>Salinarimonadaceae</taxon>
        <taxon>Salinarimonas</taxon>
    </lineage>
</organism>
<feature type="domain" description="Microcystin LR degradation protein MlrC N-terminal" evidence="4">
    <location>
        <begin position="4"/>
        <end position="295"/>
    </location>
</feature>
<comment type="cofactor">
    <cofactor evidence="1">
        <name>Zn(2+)</name>
        <dbReference type="ChEBI" id="CHEBI:29105"/>
    </cofactor>
    <text evidence="1">Binds 1 zinc ion per subunit.</text>
</comment>
<comment type="caution">
    <text evidence="5">The sequence shown here is derived from an EMBL/GenBank/DDBJ whole genome shotgun (WGS) entry which is preliminary data.</text>
</comment>
<dbReference type="InterPro" id="IPR009197">
    <property type="entry name" value="MlrC"/>
</dbReference>
<gene>
    <name evidence="5" type="ORF">F0L46_00655</name>
</gene>
<name>A0A5B2VYV8_9HYPH</name>
<accession>A0A5B2VYV8</accession>
<keyword evidence="1" id="KW-0479">Metal-binding</keyword>
<dbReference type="AlphaFoldDB" id="A0A5B2VYV8"/>
<evidence type="ECO:0000259" key="3">
    <source>
        <dbReference type="Pfam" id="PF07171"/>
    </source>
</evidence>
<protein>
    <recommendedName>
        <fullName evidence="1">Microcystinase C</fullName>
        <shortName evidence="1">MlrC</shortName>
    </recommendedName>
</protein>
<dbReference type="InterPro" id="IPR015995">
    <property type="entry name" value="MlrC_N"/>
</dbReference>
<keyword evidence="1" id="KW-0378">Hydrolase</keyword>
<feature type="domain" description="Microcystin LR degradation protein MlrC C-terminal" evidence="3">
    <location>
        <begin position="308"/>
        <end position="484"/>
    </location>
</feature>
<dbReference type="Proteomes" id="UP000323142">
    <property type="component" value="Unassembled WGS sequence"/>
</dbReference>
<dbReference type="Pfam" id="PF07364">
    <property type="entry name" value="DUF1485"/>
    <property type="match status" value="1"/>
</dbReference>
<keyword evidence="6" id="KW-1185">Reference proteome</keyword>
<dbReference type="EMBL" id="VUOA01000003">
    <property type="protein sequence ID" value="KAA2244195.1"/>
    <property type="molecule type" value="Genomic_DNA"/>
</dbReference>
<evidence type="ECO:0000313" key="6">
    <source>
        <dbReference type="Proteomes" id="UP000323142"/>
    </source>
</evidence>
<keyword evidence="1" id="KW-0482">Metalloprotease</keyword>
<reference evidence="5 6" key="2">
    <citation type="submission" date="2019-09" db="EMBL/GenBank/DDBJ databases">
        <authorList>
            <person name="Jin C."/>
        </authorList>
    </citation>
    <scope>NUCLEOTIDE SEQUENCE [LARGE SCALE GENOMIC DNA]</scope>
    <source>
        <strain evidence="5 6">BN140002</strain>
    </source>
</reference>
<dbReference type="OrthoDB" id="9782658at2"/>
<feature type="region of interest" description="Disordered" evidence="2">
    <location>
        <begin position="476"/>
        <end position="495"/>
    </location>
</feature>